<evidence type="ECO:0000313" key="2">
    <source>
        <dbReference type="EMBL" id="CCD50858.1"/>
    </source>
</evidence>
<evidence type="ECO:0000313" key="3">
    <source>
        <dbReference type="Proteomes" id="UP000008177"/>
    </source>
</evidence>
<reference evidence="3" key="1">
    <citation type="journal article" date="2011" name="PLoS Genet.">
        <title>Genomic analysis of the necrotrophic fungal pathogens Sclerotinia sclerotiorum and Botrytis cinerea.</title>
        <authorList>
            <person name="Amselem J."/>
            <person name="Cuomo C.A."/>
            <person name="van Kan J.A."/>
            <person name="Viaud M."/>
            <person name="Benito E.P."/>
            <person name="Couloux A."/>
            <person name="Coutinho P.M."/>
            <person name="de Vries R.P."/>
            <person name="Dyer P.S."/>
            <person name="Fillinger S."/>
            <person name="Fournier E."/>
            <person name="Gout L."/>
            <person name="Hahn M."/>
            <person name="Kohn L."/>
            <person name="Lapalu N."/>
            <person name="Plummer K.M."/>
            <person name="Pradier J.M."/>
            <person name="Quevillon E."/>
            <person name="Sharon A."/>
            <person name="Simon A."/>
            <person name="ten Have A."/>
            <person name="Tudzynski B."/>
            <person name="Tudzynski P."/>
            <person name="Wincker P."/>
            <person name="Andrew M."/>
            <person name="Anthouard V."/>
            <person name="Beever R.E."/>
            <person name="Beffa R."/>
            <person name="Benoit I."/>
            <person name="Bouzid O."/>
            <person name="Brault B."/>
            <person name="Chen Z."/>
            <person name="Choquer M."/>
            <person name="Collemare J."/>
            <person name="Cotton P."/>
            <person name="Danchin E.G."/>
            <person name="Da Silva C."/>
            <person name="Gautier A."/>
            <person name="Giraud C."/>
            <person name="Giraud T."/>
            <person name="Gonzalez C."/>
            <person name="Grossetete S."/>
            <person name="Guldener U."/>
            <person name="Henrissat B."/>
            <person name="Howlett B.J."/>
            <person name="Kodira C."/>
            <person name="Kretschmer M."/>
            <person name="Lappartient A."/>
            <person name="Leroch M."/>
            <person name="Levis C."/>
            <person name="Mauceli E."/>
            <person name="Neuveglise C."/>
            <person name="Oeser B."/>
            <person name="Pearson M."/>
            <person name="Poulain J."/>
            <person name="Poussereau N."/>
            <person name="Quesneville H."/>
            <person name="Rascle C."/>
            <person name="Schumacher J."/>
            <person name="Segurens B."/>
            <person name="Sexton A."/>
            <person name="Silva E."/>
            <person name="Sirven C."/>
            <person name="Soanes D.M."/>
            <person name="Talbot N.J."/>
            <person name="Templeton M."/>
            <person name="Yandava C."/>
            <person name="Yarden O."/>
            <person name="Zeng Q."/>
            <person name="Rollins J.A."/>
            <person name="Lebrun M.H."/>
            <person name="Dickman M."/>
        </authorList>
    </citation>
    <scope>NUCLEOTIDE SEQUENCE [LARGE SCALE GENOMIC DNA]</scope>
    <source>
        <strain evidence="3">T4</strain>
    </source>
</reference>
<dbReference type="InParanoid" id="G2YGG0"/>
<organism evidence="2 3">
    <name type="scientific">Botryotinia fuckeliana (strain T4)</name>
    <name type="common">Noble rot fungus</name>
    <name type="synonym">Botrytis cinerea</name>
    <dbReference type="NCBI Taxonomy" id="999810"/>
    <lineage>
        <taxon>Eukaryota</taxon>
        <taxon>Fungi</taxon>
        <taxon>Dikarya</taxon>
        <taxon>Ascomycota</taxon>
        <taxon>Pezizomycotina</taxon>
        <taxon>Leotiomycetes</taxon>
        <taxon>Helotiales</taxon>
        <taxon>Sclerotiniaceae</taxon>
        <taxon>Botrytis</taxon>
    </lineage>
</organism>
<dbReference type="HOGENOM" id="CLU_2512371_0_0_1"/>
<sequence length="85" mass="9444">MDNGQWTLDIAAIAESAGSEYSWEGRAGDDRNFSIKFDNLLDSAPTDVRRTKPSTDPKRDGERNTKTLCLRKGYPLAVHSASSQR</sequence>
<dbReference type="EMBL" id="FQ790330">
    <property type="protein sequence ID" value="CCD50858.1"/>
    <property type="molecule type" value="Genomic_DNA"/>
</dbReference>
<dbReference type="AlphaFoldDB" id="G2YGG0"/>
<name>G2YGG0_BOTF4</name>
<gene>
    <name evidence="2" type="ORF">BofuT4_uP086370.1</name>
</gene>
<feature type="region of interest" description="Disordered" evidence="1">
    <location>
        <begin position="44"/>
        <end position="67"/>
    </location>
</feature>
<accession>G2YGG0</accession>
<evidence type="ECO:0000256" key="1">
    <source>
        <dbReference type="SAM" id="MobiDB-lite"/>
    </source>
</evidence>
<dbReference type="Proteomes" id="UP000008177">
    <property type="component" value="Unplaced contigs"/>
</dbReference>
<feature type="compositionally biased region" description="Basic and acidic residues" evidence="1">
    <location>
        <begin position="47"/>
        <end position="65"/>
    </location>
</feature>
<protein>
    <submittedName>
        <fullName evidence="2">Uncharacterized protein</fullName>
    </submittedName>
</protein>
<proteinExistence type="predicted"/>